<dbReference type="EMBL" id="CAUYUJ010015693">
    <property type="protein sequence ID" value="CAK0857060.1"/>
    <property type="molecule type" value="Genomic_DNA"/>
</dbReference>
<feature type="region of interest" description="Disordered" evidence="1">
    <location>
        <begin position="288"/>
        <end position="311"/>
    </location>
</feature>
<reference evidence="2" key="1">
    <citation type="submission" date="2023-10" db="EMBL/GenBank/DDBJ databases">
        <authorList>
            <person name="Chen Y."/>
            <person name="Shah S."/>
            <person name="Dougan E. K."/>
            <person name="Thang M."/>
            <person name="Chan C."/>
        </authorList>
    </citation>
    <scope>NUCLEOTIDE SEQUENCE [LARGE SCALE GENOMIC DNA]</scope>
</reference>
<evidence type="ECO:0000313" key="3">
    <source>
        <dbReference type="Proteomes" id="UP001189429"/>
    </source>
</evidence>
<accession>A0ABN9UCD7</accession>
<protein>
    <submittedName>
        <fullName evidence="2">Uncharacterized protein</fullName>
    </submittedName>
</protein>
<feature type="region of interest" description="Disordered" evidence="1">
    <location>
        <begin position="97"/>
        <end position="199"/>
    </location>
</feature>
<sequence>MDKRVSMDLDSALAEVALWQSSRSCSLRRSSAYRQTGKISARGRFQRAVQAVIFTSNLRDVATEDDSDPDIGSLLQFVDGSRLGGLQEALEVIPSTETLSSRSVTQERPEGLQQAGIPQARATTARSPSAPPAPPPPVPAVASPRAPRRGVAHEVAGRLSARRAHFPRSRQPQEPLPQLGGGASASQGLPAPCSPRGTRKVATTNFTHAFAESFSSKVKANPDRHPLLVAMAEGDTDGATRQEAKAGLEHAHLAHRLDGLRSGARGWHVEHSDPPPPRALASPLAHQEPLGALSPGSLQGAGAGAAPAAAHAGRTGGLPRWDLLPQLVDPEGSGRVPHDVLVPLMYWLGLARKRASALLALETAFGAGDVEVNSLLSLNQYVEVQLALVEGLRSLARKESLERLCEFMMDSDRLRIRSWLSSMRRESDGRADIAQILDLFTHMGIAADRQAVFRFLSSFKNQGKRPGVARAPEGQRRGALPSQRSFSAEDLGALLCRCLVTWCLARTLNLVAPNGPSRASEQDVGLAWSQLQRKILVSLLVNERFWGAHSKQVLAHLQPAARSLAAEGLSGEQWRSLFQRVQAQGMASLLPQGEEAEDPGYLRRKAEHDDLALHVPLSAR</sequence>
<name>A0ABN9UCD7_9DINO</name>
<proteinExistence type="predicted"/>
<keyword evidence="3" id="KW-1185">Reference proteome</keyword>
<evidence type="ECO:0000313" key="2">
    <source>
        <dbReference type="EMBL" id="CAK0857060.1"/>
    </source>
</evidence>
<dbReference type="Proteomes" id="UP001189429">
    <property type="component" value="Unassembled WGS sequence"/>
</dbReference>
<dbReference type="PANTHER" id="PTHR48125:SF12">
    <property type="entry name" value="AT HOOK TRANSCRIPTION FACTOR FAMILY-RELATED"/>
    <property type="match status" value="1"/>
</dbReference>
<comment type="caution">
    <text evidence="2">The sequence shown here is derived from an EMBL/GenBank/DDBJ whole genome shotgun (WGS) entry which is preliminary data.</text>
</comment>
<feature type="region of interest" description="Disordered" evidence="1">
    <location>
        <begin position="463"/>
        <end position="482"/>
    </location>
</feature>
<gene>
    <name evidence="2" type="ORF">PCOR1329_LOCUS47271</name>
</gene>
<dbReference type="PANTHER" id="PTHR48125">
    <property type="entry name" value="LP07818P1"/>
    <property type="match status" value="1"/>
</dbReference>
<organism evidence="2 3">
    <name type="scientific">Prorocentrum cordatum</name>
    <dbReference type="NCBI Taxonomy" id="2364126"/>
    <lineage>
        <taxon>Eukaryota</taxon>
        <taxon>Sar</taxon>
        <taxon>Alveolata</taxon>
        <taxon>Dinophyceae</taxon>
        <taxon>Prorocentrales</taxon>
        <taxon>Prorocentraceae</taxon>
        <taxon>Prorocentrum</taxon>
    </lineage>
</organism>
<evidence type="ECO:0000256" key="1">
    <source>
        <dbReference type="SAM" id="MobiDB-lite"/>
    </source>
</evidence>
<feature type="compositionally biased region" description="Pro residues" evidence="1">
    <location>
        <begin position="129"/>
        <end position="139"/>
    </location>
</feature>